<proteinExistence type="predicted"/>
<evidence type="ECO:0000313" key="1">
    <source>
        <dbReference type="EMBL" id="CAB5195047.1"/>
    </source>
</evidence>
<gene>
    <name evidence="1" type="ORF">UFOVP173_41</name>
</gene>
<accession>A0A6J7WH67</accession>
<dbReference type="EMBL" id="LR798217">
    <property type="protein sequence ID" value="CAB5195047.1"/>
    <property type="molecule type" value="Genomic_DNA"/>
</dbReference>
<protein>
    <submittedName>
        <fullName evidence="1">PD-(D/E)XK nuclease superfamily</fullName>
    </submittedName>
</protein>
<name>A0A6J7WH67_9CAUD</name>
<sequence>MALLPQSVTDPVADAIFAHYKAKFGSEAQRPYLGASAIGKPCLRQHWYSFRWSKPAEFSGRLYRVFQSGHLQEPRVYGDLSSIGCTVYQINPATGKQWSFTEPSTGHHFQGNADGIITGLPQAPKSPHILEIKTASDKMFKEMQKNGVKKAKPEHYAQMQIYMKWSIDEFGEDGCQRALYFVVNKDNDDIYTERLEYDKEWTQELINKAMAVITSVEPPVGISSDPTWFECKFCDYHAVCHGTDVPATTCRSCVHVTPELNGQGRWSCASHGTDLKVEDQRKGCGKHQYIPILLAKTASPVDLTEDNGLIYQMADGQQFVNGDPEVNPNYISSKEIHACKDKIMLVDQQALELRKQHNARFV</sequence>
<dbReference type="InterPro" id="IPR011335">
    <property type="entry name" value="Restrct_endonuc-II-like"/>
</dbReference>
<dbReference type="InterPro" id="IPR011604">
    <property type="entry name" value="PDDEXK-like_dom_sf"/>
</dbReference>
<dbReference type="SUPFAM" id="SSF52980">
    <property type="entry name" value="Restriction endonuclease-like"/>
    <property type="match status" value="1"/>
</dbReference>
<dbReference type="Gene3D" id="3.90.320.10">
    <property type="match status" value="1"/>
</dbReference>
<reference evidence="1" key="1">
    <citation type="submission" date="2020-05" db="EMBL/GenBank/DDBJ databases">
        <authorList>
            <person name="Chiriac C."/>
            <person name="Salcher M."/>
            <person name="Ghai R."/>
            <person name="Kavagutti S V."/>
        </authorList>
    </citation>
    <scope>NUCLEOTIDE SEQUENCE</scope>
</reference>
<organism evidence="1">
    <name type="scientific">uncultured Caudovirales phage</name>
    <dbReference type="NCBI Taxonomy" id="2100421"/>
    <lineage>
        <taxon>Viruses</taxon>
        <taxon>Duplodnaviria</taxon>
        <taxon>Heunggongvirae</taxon>
        <taxon>Uroviricota</taxon>
        <taxon>Caudoviricetes</taxon>
        <taxon>Peduoviridae</taxon>
        <taxon>Maltschvirus</taxon>
        <taxon>Maltschvirus maltsch</taxon>
    </lineage>
</organism>